<dbReference type="Pfam" id="PF19080">
    <property type="entry name" value="DUF5772"/>
    <property type="match status" value="1"/>
</dbReference>
<dbReference type="InterPro" id="IPR043921">
    <property type="entry name" value="DUF5772"/>
</dbReference>
<dbReference type="AlphaFoldDB" id="A0A6C0M026"/>
<organism evidence="1">
    <name type="scientific">viral metagenome</name>
    <dbReference type="NCBI Taxonomy" id="1070528"/>
    <lineage>
        <taxon>unclassified sequences</taxon>
        <taxon>metagenomes</taxon>
        <taxon>organismal metagenomes</taxon>
    </lineage>
</organism>
<dbReference type="EMBL" id="MN740610">
    <property type="protein sequence ID" value="QHU35648.1"/>
    <property type="molecule type" value="Genomic_DNA"/>
</dbReference>
<accession>A0A6C0M026</accession>
<name>A0A6C0M026_9ZZZZ</name>
<evidence type="ECO:0000313" key="1">
    <source>
        <dbReference type="EMBL" id="QHU35648.1"/>
    </source>
</evidence>
<sequence length="156" mass="17954">MWCLAFAVISSTVSFVAIGVKLYRHKKRLSHSLRTIGTLGTVRMIYCMTVSSCREFASRSFDVGHVNMNSNHYTVSYWRGTNMYRIRIPKKHIVNGIYSITHNDVDVMKRVRMYMGILNDFHGIPTTPLDLGYTDGLVFNTMRGTKHFEPNEVIQL</sequence>
<protein>
    <submittedName>
        <fullName evidence="1">Uncharacterized protein</fullName>
    </submittedName>
</protein>
<reference evidence="1" key="1">
    <citation type="journal article" date="2020" name="Nature">
        <title>Giant virus diversity and host interactions through global metagenomics.</title>
        <authorList>
            <person name="Schulz F."/>
            <person name="Roux S."/>
            <person name="Paez-Espino D."/>
            <person name="Jungbluth S."/>
            <person name="Walsh D.A."/>
            <person name="Denef V.J."/>
            <person name="McMahon K.D."/>
            <person name="Konstantinidis K.T."/>
            <person name="Eloe-Fadrosh E.A."/>
            <person name="Kyrpides N.C."/>
            <person name="Woyke T."/>
        </authorList>
    </citation>
    <scope>NUCLEOTIDE SEQUENCE</scope>
    <source>
        <strain evidence="1">GVMAG-S-1029409-49</strain>
    </source>
</reference>
<proteinExistence type="predicted"/>